<organism evidence="2 3">
    <name type="scientific">Blattamonas nauphoetae</name>
    <dbReference type="NCBI Taxonomy" id="2049346"/>
    <lineage>
        <taxon>Eukaryota</taxon>
        <taxon>Metamonada</taxon>
        <taxon>Preaxostyla</taxon>
        <taxon>Oxymonadida</taxon>
        <taxon>Blattamonas</taxon>
    </lineage>
</organism>
<name>A0ABQ9YG94_9EUKA</name>
<feature type="compositionally biased region" description="Polar residues" evidence="1">
    <location>
        <begin position="37"/>
        <end position="51"/>
    </location>
</feature>
<feature type="compositionally biased region" description="Low complexity" evidence="1">
    <location>
        <begin position="170"/>
        <end position="182"/>
    </location>
</feature>
<dbReference type="Proteomes" id="UP001281761">
    <property type="component" value="Unassembled WGS sequence"/>
</dbReference>
<protein>
    <submittedName>
        <fullName evidence="2">Uncharacterized protein</fullName>
    </submittedName>
</protein>
<comment type="caution">
    <text evidence="2">The sequence shown here is derived from an EMBL/GenBank/DDBJ whole genome shotgun (WGS) entry which is preliminary data.</text>
</comment>
<evidence type="ECO:0000313" key="2">
    <source>
        <dbReference type="EMBL" id="KAK2962771.1"/>
    </source>
</evidence>
<evidence type="ECO:0000313" key="3">
    <source>
        <dbReference type="Proteomes" id="UP001281761"/>
    </source>
</evidence>
<gene>
    <name evidence="2" type="ORF">BLNAU_2204</name>
</gene>
<feature type="region of interest" description="Disordered" evidence="1">
    <location>
        <begin position="1"/>
        <end position="90"/>
    </location>
</feature>
<feature type="compositionally biased region" description="Basic and acidic residues" evidence="1">
    <location>
        <begin position="69"/>
        <end position="85"/>
    </location>
</feature>
<feature type="region of interest" description="Disordered" evidence="1">
    <location>
        <begin position="158"/>
        <end position="194"/>
    </location>
</feature>
<dbReference type="EMBL" id="JARBJD010000009">
    <property type="protein sequence ID" value="KAK2962771.1"/>
    <property type="molecule type" value="Genomic_DNA"/>
</dbReference>
<feature type="compositionally biased region" description="Polar residues" evidence="1">
    <location>
        <begin position="1"/>
        <end position="29"/>
    </location>
</feature>
<accession>A0ABQ9YG94</accession>
<evidence type="ECO:0000256" key="1">
    <source>
        <dbReference type="SAM" id="MobiDB-lite"/>
    </source>
</evidence>
<sequence length="239" mass="27513">MSSSESHNIQDRISNLMNRFQSNRPSQNVDIPKRRQTTQQVPPVEIVQTTPLLEPPQHIPQPQSSQSQQRKDEPRKTRAQTKYDTEYENLSTHSNKLSVDITEMKNLENTLQLSISSQLRDLRLHLPNLATRISQPQPQQHHRVRFDTSQGIPQVTEAIQPTRLHPQPATSTSFSSTRSHSTPYHSQSNPDVEESPVVELLRTDYQNTLSHPQTSSNSHVQHLLRRLQVLASPMQFYRD</sequence>
<proteinExistence type="predicted"/>
<reference evidence="2 3" key="1">
    <citation type="journal article" date="2022" name="bioRxiv">
        <title>Genomics of Preaxostyla Flagellates Illuminates Evolutionary Transitions and the Path Towards Mitochondrial Loss.</title>
        <authorList>
            <person name="Novak L.V.F."/>
            <person name="Treitli S.C."/>
            <person name="Pyrih J."/>
            <person name="Halakuc P."/>
            <person name="Pipaliya S.V."/>
            <person name="Vacek V."/>
            <person name="Brzon O."/>
            <person name="Soukal P."/>
            <person name="Eme L."/>
            <person name="Dacks J.B."/>
            <person name="Karnkowska A."/>
            <person name="Elias M."/>
            <person name="Hampl V."/>
        </authorList>
    </citation>
    <scope>NUCLEOTIDE SEQUENCE [LARGE SCALE GENOMIC DNA]</scope>
    <source>
        <strain evidence="2">NAU3</strain>
        <tissue evidence="2">Gut</tissue>
    </source>
</reference>
<keyword evidence="3" id="KW-1185">Reference proteome</keyword>